<feature type="repeat" description="HEAT" evidence="7">
    <location>
        <begin position="407"/>
        <end position="445"/>
    </location>
</feature>
<accession>A0A267FLA5</accession>
<dbReference type="PROSITE" id="PS50166">
    <property type="entry name" value="IMPORTIN_B_NT"/>
    <property type="match status" value="1"/>
</dbReference>
<feature type="domain" description="Importin N-terminal" evidence="8">
    <location>
        <begin position="21"/>
        <end position="101"/>
    </location>
</feature>
<evidence type="ECO:0000256" key="6">
    <source>
        <dbReference type="ARBA" id="ARBA00022927"/>
    </source>
</evidence>
<dbReference type="GO" id="GO:0031267">
    <property type="term" value="F:small GTPase binding"/>
    <property type="evidence" value="ECO:0007669"/>
    <property type="project" value="InterPro"/>
</dbReference>
<dbReference type="Gene3D" id="1.25.10.10">
    <property type="entry name" value="Leucine-rich Repeat Variant"/>
    <property type="match status" value="1"/>
</dbReference>
<dbReference type="InterPro" id="IPR058584">
    <property type="entry name" value="IMB1_TNPO1-like_TPR"/>
</dbReference>
<evidence type="ECO:0000256" key="4">
    <source>
        <dbReference type="ARBA" id="ARBA00022490"/>
    </source>
</evidence>
<dbReference type="PROSITE" id="PS50077">
    <property type="entry name" value="HEAT_REPEAT"/>
    <property type="match status" value="1"/>
</dbReference>
<evidence type="ECO:0000259" key="8">
    <source>
        <dbReference type="PROSITE" id="PS50166"/>
    </source>
</evidence>
<proteinExistence type="inferred from homology"/>
<dbReference type="InterPro" id="IPR001494">
    <property type="entry name" value="Importin-beta_N"/>
</dbReference>
<dbReference type="Pfam" id="PF13513">
    <property type="entry name" value="HEAT_EZ"/>
    <property type="match status" value="1"/>
</dbReference>
<keyword evidence="5" id="KW-0677">Repeat</keyword>
<protein>
    <recommendedName>
        <fullName evidence="8">Importin N-terminal domain-containing protein</fullName>
    </recommendedName>
</protein>
<evidence type="ECO:0000256" key="1">
    <source>
        <dbReference type="ARBA" id="ARBA00004496"/>
    </source>
</evidence>
<dbReference type="OrthoDB" id="10263328at2759"/>
<dbReference type="SUPFAM" id="SSF48371">
    <property type="entry name" value="ARM repeat"/>
    <property type="match status" value="1"/>
</dbReference>
<comment type="similarity">
    <text evidence="2">Belongs to the importin beta family. Importin beta-1 subfamily.</text>
</comment>
<keyword evidence="6" id="KW-0653">Protein transport</keyword>
<evidence type="ECO:0000313" key="9">
    <source>
        <dbReference type="EMBL" id="PAA74551.1"/>
    </source>
</evidence>
<dbReference type="EMBL" id="NIVC01000939">
    <property type="protein sequence ID" value="PAA74551.1"/>
    <property type="molecule type" value="Genomic_DNA"/>
</dbReference>
<evidence type="ECO:0000256" key="7">
    <source>
        <dbReference type="PROSITE-ProRule" id="PRU00103"/>
    </source>
</evidence>
<evidence type="ECO:0000313" key="10">
    <source>
        <dbReference type="Proteomes" id="UP000215902"/>
    </source>
</evidence>
<dbReference type="InterPro" id="IPR011989">
    <property type="entry name" value="ARM-like"/>
</dbReference>
<reference evidence="9 10" key="1">
    <citation type="submission" date="2017-06" db="EMBL/GenBank/DDBJ databases">
        <title>A platform for efficient transgenesis in Macrostomum lignano, a flatworm model organism for stem cell research.</title>
        <authorList>
            <person name="Berezikov E."/>
        </authorList>
    </citation>
    <scope>NUCLEOTIDE SEQUENCE [LARGE SCALE GENOMIC DNA]</scope>
    <source>
        <strain evidence="9">DV1</strain>
        <tissue evidence="9">Whole organism</tissue>
    </source>
</reference>
<sequence length="893" mass="98563">MSIVTVLENSLSQDKSQRETALNFLQDAANQNLVQFLRQLSEILRDVNNTTFVRMQAGLQLKNQLYSKNSSVRMQLGQRWLTIPEADRSYIKENCLLTLGTEVQSSAAQAVAYIAVIELPAGQWANLMQVLVANVVDQASTPLKKQATLQAIGYICQDIDPNFLSAQSNEILTAIVNGMKKEEQNSNVRLAATQALLNSLEFTKQNFDIDAERHYIMQVVCEATQCAETGIKVAALQCLVKIMNLYYQYMETYMNQALFAITYEAMKSEVEEVALQGIEFWSTVCEEEIDLAIDEQESEEKGLPPTVSSKHYARGALPYLVPILTATLTRQEEQDDEDDWGPCKAATVCLMLLAQCAGDAIVGAVLPFVNDHIRSENWRFRDAAVMSFGCILEGPDPDNLRSLVENALPVIIELLRDPSNVVRDTSAWTIGRVLDTLPGLVVQEKFLNPLLHGLVEGLGAEPQVAANVCWAFSSLASAAYDQAVSQAGTSDSRSAQVETYCLSGFFEPIVGKLLETTDRQEAGQHNLRNAAYHALMEMLKHSPRDCYATLQKTTLIVMQRLKSIQDVADKLQTSHDRAQLNELQSMLCATLQSVLHKIDRNDAPNIADAVMELLLRMLTQQQVQQHQPADDEAEQQSGVQEDALLAMAALVDCLGEDFIKYMEVFKPVLLSCLRSVTETQICMNAVGLLGDLCRALGERIAPYTDEIFVILVELLSSQAVDQSVKPSVISAFSDFSLALGPGFFKFLEIVINTLQQASQAQVDVSNPDQVDYLNELREACLEAYTGIVQGLKGNGPTPHTQELRSIQPAVQPMLHFIAMVARDPVSTDEVLGCACGLLGDLVTAYGADLLPAVSDDVFSAMLQKCRRSKVSKAKTLAVWTTKEIRKLKNLQTA</sequence>
<dbReference type="STRING" id="282301.A0A267FLA5"/>
<dbReference type="FunFam" id="1.25.10.10:FF:000027">
    <property type="entry name" value="Importin subunit beta-1"/>
    <property type="match status" value="1"/>
</dbReference>
<dbReference type="Proteomes" id="UP000215902">
    <property type="component" value="Unassembled WGS sequence"/>
</dbReference>
<evidence type="ECO:0000256" key="3">
    <source>
        <dbReference type="ARBA" id="ARBA00022448"/>
    </source>
</evidence>
<comment type="caution">
    <text evidence="9">The sequence shown here is derived from an EMBL/GenBank/DDBJ whole genome shotgun (WGS) entry which is preliminary data.</text>
</comment>
<dbReference type="InterPro" id="IPR040122">
    <property type="entry name" value="Importin_beta"/>
</dbReference>
<evidence type="ECO:0000256" key="2">
    <source>
        <dbReference type="ARBA" id="ARBA00010907"/>
    </source>
</evidence>
<gene>
    <name evidence="9" type="ORF">BOX15_Mlig026929g5</name>
</gene>
<dbReference type="SMART" id="SM00913">
    <property type="entry name" value="IBN_N"/>
    <property type="match status" value="1"/>
</dbReference>
<keyword evidence="10" id="KW-1185">Reference proteome</keyword>
<organism evidence="9 10">
    <name type="scientific">Macrostomum lignano</name>
    <dbReference type="NCBI Taxonomy" id="282301"/>
    <lineage>
        <taxon>Eukaryota</taxon>
        <taxon>Metazoa</taxon>
        <taxon>Spiralia</taxon>
        <taxon>Lophotrochozoa</taxon>
        <taxon>Platyhelminthes</taxon>
        <taxon>Rhabditophora</taxon>
        <taxon>Macrostomorpha</taxon>
        <taxon>Macrostomida</taxon>
        <taxon>Macrostomidae</taxon>
        <taxon>Macrostomum</taxon>
    </lineage>
</organism>
<name>A0A267FLA5_9PLAT</name>
<dbReference type="GO" id="GO:0006606">
    <property type="term" value="P:protein import into nucleus"/>
    <property type="evidence" value="ECO:0007669"/>
    <property type="project" value="InterPro"/>
</dbReference>
<dbReference type="InterPro" id="IPR021133">
    <property type="entry name" value="HEAT_type_2"/>
</dbReference>
<dbReference type="Pfam" id="PF03810">
    <property type="entry name" value="IBN_N"/>
    <property type="match status" value="1"/>
</dbReference>
<dbReference type="GO" id="GO:0005737">
    <property type="term" value="C:cytoplasm"/>
    <property type="evidence" value="ECO:0007669"/>
    <property type="project" value="UniProtKB-SubCell"/>
</dbReference>
<evidence type="ECO:0000256" key="5">
    <source>
        <dbReference type="ARBA" id="ARBA00022737"/>
    </source>
</evidence>
<dbReference type="Pfam" id="PF25574">
    <property type="entry name" value="TPR_IMB1"/>
    <property type="match status" value="1"/>
</dbReference>
<dbReference type="InterPro" id="IPR016024">
    <property type="entry name" value="ARM-type_fold"/>
</dbReference>
<dbReference type="AlphaFoldDB" id="A0A267FLA5"/>
<comment type="subcellular location">
    <subcellularLocation>
        <location evidence="1">Cytoplasm</location>
    </subcellularLocation>
</comment>
<dbReference type="PANTHER" id="PTHR10527">
    <property type="entry name" value="IMPORTIN BETA"/>
    <property type="match status" value="1"/>
</dbReference>
<keyword evidence="3" id="KW-0813">Transport</keyword>
<keyword evidence="4" id="KW-0963">Cytoplasm</keyword>